<dbReference type="PANTHER" id="PTHR34611">
    <property type="match status" value="1"/>
</dbReference>
<dbReference type="RefSeq" id="WP_087358122.1">
    <property type="nucleotide sequence ID" value="NZ_NFLJ01000019.1"/>
</dbReference>
<dbReference type="GO" id="GO:1990238">
    <property type="term" value="F:double-stranded DNA endonuclease activity"/>
    <property type="evidence" value="ECO:0007669"/>
    <property type="project" value="TreeGrafter"/>
</dbReference>
<reference evidence="2 3" key="1">
    <citation type="journal article" date="2018" name="BMC Genomics">
        <title>Whole genome sequencing and function prediction of 133 gut anaerobes isolated from chicken caecum in pure cultures.</title>
        <authorList>
            <person name="Medvecky M."/>
            <person name="Cejkova D."/>
            <person name="Polansky O."/>
            <person name="Karasova D."/>
            <person name="Kubasova T."/>
            <person name="Cizek A."/>
            <person name="Rychlik I."/>
        </authorList>
    </citation>
    <scope>NUCLEOTIDE SEQUENCE [LARGE SCALE GENOMIC DNA]</scope>
    <source>
        <strain evidence="2 3">An13</strain>
    </source>
</reference>
<dbReference type="PANTHER" id="PTHR34611:SF2">
    <property type="entry name" value="INACTIVE RECOMBINATION-PROMOTING NUCLEASE-LIKE PROTEIN RPNE-RELATED"/>
    <property type="match status" value="1"/>
</dbReference>
<dbReference type="GO" id="GO:0006310">
    <property type="term" value="P:DNA recombination"/>
    <property type="evidence" value="ECO:0007669"/>
    <property type="project" value="TreeGrafter"/>
</dbReference>
<organism evidence="2 3">
    <name type="scientific">Massilimicrobiota timonensis</name>
    <dbReference type="NCBI Taxonomy" id="1776392"/>
    <lineage>
        <taxon>Bacteria</taxon>
        <taxon>Bacillati</taxon>
        <taxon>Bacillota</taxon>
        <taxon>Erysipelotrichia</taxon>
        <taxon>Erysipelotrichales</taxon>
        <taxon>Erysipelotrichaceae</taxon>
        <taxon>Massilimicrobiota</taxon>
    </lineage>
</organism>
<evidence type="ECO:0000259" key="1">
    <source>
        <dbReference type="Pfam" id="PF04754"/>
    </source>
</evidence>
<dbReference type="InterPro" id="IPR051699">
    <property type="entry name" value="Rpn/YhgA-like_nuclease"/>
</dbReference>
<name>A0A1Y4SW67_9FIRM</name>
<gene>
    <name evidence="2" type="ORF">B5E75_07415</name>
</gene>
<keyword evidence="3" id="KW-1185">Reference proteome</keyword>
<dbReference type="Proteomes" id="UP000195305">
    <property type="component" value="Unassembled WGS sequence"/>
</dbReference>
<proteinExistence type="predicted"/>
<dbReference type="InterPro" id="IPR006842">
    <property type="entry name" value="Transposase_31"/>
</dbReference>
<evidence type="ECO:0000313" key="3">
    <source>
        <dbReference type="Proteomes" id="UP000195305"/>
    </source>
</evidence>
<accession>A0A1Y4SW67</accession>
<sequence length="323" mass="37661">MSVLKKDHVMRDFFGHPGHFADFLNVLFFDGQKVVDASYLFPYQNDKTYADYHFSIEKRNDITMKWDTGFWQILINMEAQSQSDYTMTSRILLYDALNYALQDKHQKGCRFMLVISLVLYHGEGKWKALTSLMDRIEAPEYLKRLGNDWKIRVVDLKELDYRLFRNQENRQLIKGLQLIWKKNVAGLQNMVVTKGVAKVLATLTGQEELVEIIEKEGEEKVEMYSLWKDAIHIGMEDGRKKGKEEGIKTGREAGIKEGMKEGIKTGRREGQQMLILNLLQNVLGQLTPEIKKRIQQCDEHMLQVIGMHIHQIHNEQDVLKLLM</sequence>
<dbReference type="EMBL" id="NFLJ01000019">
    <property type="protein sequence ID" value="OUQ34158.1"/>
    <property type="molecule type" value="Genomic_DNA"/>
</dbReference>
<dbReference type="AlphaFoldDB" id="A0A1Y4SW67"/>
<protein>
    <recommendedName>
        <fullName evidence="1">Transposase (putative) YhgA-like domain-containing protein</fullName>
    </recommendedName>
</protein>
<evidence type="ECO:0000313" key="2">
    <source>
        <dbReference type="EMBL" id="OUQ34158.1"/>
    </source>
</evidence>
<feature type="domain" description="Transposase (putative) YhgA-like" evidence="1">
    <location>
        <begin position="6"/>
        <end position="193"/>
    </location>
</feature>
<comment type="caution">
    <text evidence="2">The sequence shown here is derived from an EMBL/GenBank/DDBJ whole genome shotgun (WGS) entry which is preliminary data.</text>
</comment>
<dbReference type="OrthoDB" id="1654127at2"/>
<dbReference type="Pfam" id="PF04754">
    <property type="entry name" value="Transposase_31"/>
    <property type="match status" value="1"/>
</dbReference>